<gene>
    <name evidence="2" type="ORF">ACFMB1_09615</name>
</gene>
<name>A0ABW1KUK7_9PROT</name>
<keyword evidence="1" id="KW-0812">Transmembrane</keyword>
<evidence type="ECO:0000313" key="2">
    <source>
        <dbReference type="EMBL" id="MFC6035800.1"/>
    </source>
</evidence>
<organism evidence="2 3">
    <name type="scientific">Hyphococcus aureus</name>
    <dbReference type="NCBI Taxonomy" id="2666033"/>
    <lineage>
        <taxon>Bacteria</taxon>
        <taxon>Pseudomonadati</taxon>
        <taxon>Pseudomonadota</taxon>
        <taxon>Alphaproteobacteria</taxon>
        <taxon>Parvularculales</taxon>
        <taxon>Parvularculaceae</taxon>
        <taxon>Hyphococcus</taxon>
    </lineage>
</organism>
<evidence type="ECO:0000313" key="3">
    <source>
        <dbReference type="Proteomes" id="UP001596116"/>
    </source>
</evidence>
<keyword evidence="3" id="KW-1185">Reference proteome</keyword>
<sequence length="132" mass="14528">MSIKEKPLIKAVEKLGPLPGFLFENMVFAGIFSIVMCVVFGGVFVVFQVAGRGAVEALFLYDAFRIGGYFGLVVGVIVHLLIFVSSFSEPEEGKIRRRFFYGGLFCAVSLLIFDYTTKAPLSAWFEQAGPLV</sequence>
<comment type="caution">
    <text evidence="2">The sequence shown here is derived from an EMBL/GenBank/DDBJ whole genome shotgun (WGS) entry which is preliminary data.</text>
</comment>
<dbReference type="EMBL" id="JBHPON010000001">
    <property type="protein sequence ID" value="MFC6035800.1"/>
    <property type="molecule type" value="Genomic_DNA"/>
</dbReference>
<evidence type="ECO:0000256" key="1">
    <source>
        <dbReference type="SAM" id="Phobius"/>
    </source>
</evidence>
<reference evidence="2 3" key="1">
    <citation type="submission" date="2024-09" db="EMBL/GenBank/DDBJ databases">
        <authorList>
            <person name="Zhang Z.-H."/>
        </authorList>
    </citation>
    <scope>NUCLEOTIDE SEQUENCE [LARGE SCALE GENOMIC DNA]</scope>
    <source>
        <strain evidence="2 3">HHTR114</strain>
    </source>
</reference>
<keyword evidence="1" id="KW-0472">Membrane</keyword>
<feature type="transmembrane region" description="Helical" evidence="1">
    <location>
        <begin position="66"/>
        <end position="87"/>
    </location>
</feature>
<keyword evidence="1" id="KW-1133">Transmembrane helix</keyword>
<evidence type="ECO:0008006" key="4">
    <source>
        <dbReference type="Google" id="ProtNLM"/>
    </source>
</evidence>
<proteinExistence type="predicted"/>
<accession>A0ABW1KUK7</accession>
<protein>
    <recommendedName>
        <fullName evidence="4">Cell division protein FtsK</fullName>
    </recommendedName>
</protein>
<feature type="transmembrane region" description="Helical" evidence="1">
    <location>
        <begin position="99"/>
        <end position="116"/>
    </location>
</feature>
<dbReference type="RefSeq" id="WP_379878607.1">
    <property type="nucleotide sequence ID" value="NZ_JBHPON010000001.1"/>
</dbReference>
<dbReference type="Proteomes" id="UP001596116">
    <property type="component" value="Unassembled WGS sequence"/>
</dbReference>
<feature type="transmembrane region" description="Helical" evidence="1">
    <location>
        <begin position="21"/>
        <end position="46"/>
    </location>
</feature>